<reference evidence="1 2" key="1">
    <citation type="submission" date="2020-02" db="EMBL/GenBank/DDBJ databases">
        <authorList>
            <person name="Ferguson B K."/>
        </authorList>
    </citation>
    <scope>NUCLEOTIDE SEQUENCE [LARGE SCALE GENOMIC DNA]</scope>
</reference>
<gene>
    <name evidence="1" type="ORF">NTEN_LOCUS18561</name>
</gene>
<name>A0A6H5H8A7_9HEMI</name>
<dbReference type="EMBL" id="CADCXU010027065">
    <property type="protein sequence ID" value="CAB0014027.1"/>
    <property type="molecule type" value="Genomic_DNA"/>
</dbReference>
<evidence type="ECO:0000313" key="2">
    <source>
        <dbReference type="Proteomes" id="UP000479000"/>
    </source>
</evidence>
<protein>
    <submittedName>
        <fullName evidence="1">Uncharacterized protein</fullName>
    </submittedName>
</protein>
<evidence type="ECO:0000313" key="1">
    <source>
        <dbReference type="EMBL" id="CAB0014027.1"/>
    </source>
</evidence>
<keyword evidence="2" id="KW-1185">Reference proteome</keyword>
<accession>A0A6H5H8A7</accession>
<dbReference type="Proteomes" id="UP000479000">
    <property type="component" value="Unassembled WGS sequence"/>
</dbReference>
<organism evidence="1 2">
    <name type="scientific">Nesidiocoris tenuis</name>
    <dbReference type="NCBI Taxonomy" id="355587"/>
    <lineage>
        <taxon>Eukaryota</taxon>
        <taxon>Metazoa</taxon>
        <taxon>Ecdysozoa</taxon>
        <taxon>Arthropoda</taxon>
        <taxon>Hexapoda</taxon>
        <taxon>Insecta</taxon>
        <taxon>Pterygota</taxon>
        <taxon>Neoptera</taxon>
        <taxon>Paraneoptera</taxon>
        <taxon>Hemiptera</taxon>
        <taxon>Heteroptera</taxon>
        <taxon>Panheteroptera</taxon>
        <taxon>Cimicomorpha</taxon>
        <taxon>Miridae</taxon>
        <taxon>Dicyphina</taxon>
        <taxon>Nesidiocoris</taxon>
    </lineage>
</organism>
<proteinExistence type="predicted"/>
<dbReference type="AlphaFoldDB" id="A0A6H5H8A7"/>
<sequence length="258" mass="29414">MLWKPSLVINTFGRYRRQKNTANTEAPTELTGAPKRWPCSSQFHLPPKPQYVPAAAARQAIKEQLAWPRSHVLCTGQAARIKSTTSTPDFPEGDALQEEQLLPRIFHPHGSDWDFKLKEAAKHCISQLHQSNRIIRGSKSRVQFRQKSDNDSCEVDERMATDIVRRPTVERMGFSVDMHSSRPSRQKSMISDDERRDSYFSQIKRLTRELGSIDLGRHTALQPEMMNNFCHSLLSGNRALVLQGRQVFEKTGKSPSSC</sequence>